<reference evidence="4" key="1">
    <citation type="journal article" date="2013" name="Nat. Genet.">
        <title>The draft genomes of soft-shell turtle and green sea turtle yield insights into the development and evolution of the turtle-specific body plan.</title>
        <authorList>
            <person name="Wang Z."/>
            <person name="Pascual-Anaya J."/>
            <person name="Zadissa A."/>
            <person name="Li W."/>
            <person name="Niimura Y."/>
            <person name="Huang Z."/>
            <person name="Li C."/>
            <person name="White S."/>
            <person name="Xiong Z."/>
            <person name="Fang D."/>
            <person name="Wang B."/>
            <person name="Ming Y."/>
            <person name="Chen Y."/>
            <person name="Zheng Y."/>
            <person name="Kuraku S."/>
            <person name="Pignatelli M."/>
            <person name="Herrero J."/>
            <person name="Beal K."/>
            <person name="Nozawa M."/>
            <person name="Li Q."/>
            <person name="Wang J."/>
            <person name="Zhang H."/>
            <person name="Yu L."/>
            <person name="Shigenobu S."/>
            <person name="Wang J."/>
            <person name="Liu J."/>
            <person name="Flicek P."/>
            <person name="Searle S."/>
            <person name="Wang J."/>
            <person name="Kuratani S."/>
            <person name="Yin Y."/>
            <person name="Aken B."/>
            <person name="Zhang G."/>
            <person name="Irie N."/>
        </authorList>
    </citation>
    <scope>NUCLEOTIDE SEQUENCE [LARGE SCALE GENOMIC DNA]</scope>
</reference>
<evidence type="ECO:0000313" key="3">
    <source>
        <dbReference type="EMBL" id="EMP35209.1"/>
    </source>
</evidence>
<evidence type="ECO:0000256" key="1">
    <source>
        <dbReference type="SAM" id="MobiDB-lite"/>
    </source>
</evidence>
<dbReference type="EMBL" id="KB529245">
    <property type="protein sequence ID" value="EMP35209.1"/>
    <property type="molecule type" value="Genomic_DNA"/>
</dbReference>
<organism evidence="3 4">
    <name type="scientific">Chelonia mydas</name>
    <name type="common">Green sea-turtle</name>
    <name type="synonym">Chelonia agassizi</name>
    <dbReference type="NCBI Taxonomy" id="8469"/>
    <lineage>
        <taxon>Eukaryota</taxon>
        <taxon>Metazoa</taxon>
        <taxon>Chordata</taxon>
        <taxon>Craniata</taxon>
        <taxon>Vertebrata</taxon>
        <taxon>Euteleostomi</taxon>
        <taxon>Archelosauria</taxon>
        <taxon>Testudinata</taxon>
        <taxon>Testudines</taxon>
        <taxon>Cryptodira</taxon>
        <taxon>Durocryptodira</taxon>
        <taxon>Americhelydia</taxon>
        <taxon>Chelonioidea</taxon>
        <taxon>Cheloniidae</taxon>
        <taxon>Chelonia</taxon>
    </lineage>
</organism>
<accession>M7BDG7</accession>
<dbReference type="AlphaFoldDB" id="M7BDG7"/>
<protein>
    <submittedName>
        <fullName evidence="3">Putative phospholipid-transporting ATPase IIB</fullName>
    </submittedName>
</protein>
<feature type="region of interest" description="Disordered" evidence="1">
    <location>
        <begin position="177"/>
        <end position="201"/>
    </location>
</feature>
<evidence type="ECO:0000256" key="2">
    <source>
        <dbReference type="SAM" id="SignalP"/>
    </source>
</evidence>
<feature type="region of interest" description="Disordered" evidence="1">
    <location>
        <begin position="39"/>
        <end position="76"/>
    </location>
</feature>
<keyword evidence="4" id="KW-1185">Reference proteome</keyword>
<evidence type="ECO:0000313" key="4">
    <source>
        <dbReference type="Proteomes" id="UP000031443"/>
    </source>
</evidence>
<proteinExistence type="predicted"/>
<keyword evidence="2" id="KW-0732">Signal</keyword>
<dbReference type="Proteomes" id="UP000031443">
    <property type="component" value="Unassembled WGS sequence"/>
</dbReference>
<sequence length="314" mass="34863">MLLLLSCLSCTPCTWYSAGLLLAGQAPVPDIDCLTEFPSQRNTPEMSSKRSFSELPEGSQSLSGEPNLAHSPGKSSTCPCQPSGEECVSSKSVVLKAGPPLVQGKPLARQSGLFTCRIHRFGRLRLPLAAVCRSRRAELQRKRWLKTDATRIEIYRDRREDLGGGFMRAELQRKRWRTKVSSTQEDQKGSPELQESRVSAEAVDDDSSCFIRTDQLDGETDWKLKVAVSCTQRLPALGCSPCWRSGKEEEEEETTGLECRGNGVDVGVKIGKRDAGSRIGARSLCQGQEQKRTGRDWGKKISNYKCLLPHRTWT</sequence>
<gene>
    <name evidence="3" type="ORF">UY3_07642</name>
</gene>
<feature type="signal peptide" evidence="2">
    <location>
        <begin position="1"/>
        <end position="17"/>
    </location>
</feature>
<feature type="chain" id="PRO_5004079901" evidence="2">
    <location>
        <begin position="18"/>
        <end position="314"/>
    </location>
</feature>
<name>M7BDG7_CHEMY</name>